<sequence>MSINLYIQQTSTKAHAYLNVNSMLFTLQNIHERAKKTDVYYNSNSLAPRIYSFHNLVANLWRSKFINTLPGTFVPTHEPYRKIFVLTHEPHRSHQPSHPPATTRRTTPLNSVPTHE</sequence>
<evidence type="ECO:0000313" key="3">
    <source>
        <dbReference type="Proteomes" id="UP001443914"/>
    </source>
</evidence>
<name>A0AAW1GN64_SAPOF</name>
<dbReference type="AlphaFoldDB" id="A0AAW1GN64"/>
<feature type="compositionally biased region" description="Polar residues" evidence="1">
    <location>
        <begin position="103"/>
        <end position="116"/>
    </location>
</feature>
<comment type="caution">
    <text evidence="2">The sequence shown here is derived from an EMBL/GenBank/DDBJ whole genome shotgun (WGS) entry which is preliminary data.</text>
</comment>
<dbReference type="EMBL" id="JBDFQZ010000014">
    <property type="protein sequence ID" value="KAK9666152.1"/>
    <property type="molecule type" value="Genomic_DNA"/>
</dbReference>
<evidence type="ECO:0000313" key="2">
    <source>
        <dbReference type="EMBL" id="KAK9666152.1"/>
    </source>
</evidence>
<organism evidence="2 3">
    <name type="scientific">Saponaria officinalis</name>
    <name type="common">Common soapwort</name>
    <name type="synonym">Lychnis saponaria</name>
    <dbReference type="NCBI Taxonomy" id="3572"/>
    <lineage>
        <taxon>Eukaryota</taxon>
        <taxon>Viridiplantae</taxon>
        <taxon>Streptophyta</taxon>
        <taxon>Embryophyta</taxon>
        <taxon>Tracheophyta</taxon>
        <taxon>Spermatophyta</taxon>
        <taxon>Magnoliopsida</taxon>
        <taxon>eudicotyledons</taxon>
        <taxon>Gunneridae</taxon>
        <taxon>Pentapetalae</taxon>
        <taxon>Caryophyllales</taxon>
        <taxon>Caryophyllaceae</taxon>
        <taxon>Caryophylleae</taxon>
        <taxon>Saponaria</taxon>
    </lineage>
</organism>
<proteinExistence type="predicted"/>
<gene>
    <name evidence="2" type="ORF">RND81_14G164500</name>
</gene>
<reference evidence="2" key="1">
    <citation type="submission" date="2024-03" db="EMBL/GenBank/DDBJ databases">
        <title>WGS assembly of Saponaria officinalis var. Norfolk2.</title>
        <authorList>
            <person name="Jenkins J."/>
            <person name="Shu S."/>
            <person name="Grimwood J."/>
            <person name="Barry K."/>
            <person name="Goodstein D."/>
            <person name="Schmutz J."/>
            <person name="Leebens-Mack J."/>
            <person name="Osbourn A."/>
        </authorList>
    </citation>
    <scope>NUCLEOTIDE SEQUENCE [LARGE SCALE GENOMIC DNA]</scope>
    <source>
        <strain evidence="2">JIC</strain>
    </source>
</reference>
<protein>
    <submittedName>
        <fullName evidence="2">Uncharacterized protein</fullName>
    </submittedName>
</protein>
<keyword evidence="3" id="KW-1185">Reference proteome</keyword>
<evidence type="ECO:0000256" key="1">
    <source>
        <dbReference type="SAM" id="MobiDB-lite"/>
    </source>
</evidence>
<accession>A0AAW1GN64</accession>
<feature type="region of interest" description="Disordered" evidence="1">
    <location>
        <begin position="86"/>
        <end position="116"/>
    </location>
</feature>
<dbReference type="Proteomes" id="UP001443914">
    <property type="component" value="Unassembled WGS sequence"/>
</dbReference>